<dbReference type="EMBL" id="CALNXI010000003">
    <property type="protein sequence ID" value="CAH3013808.1"/>
    <property type="molecule type" value="Genomic_DNA"/>
</dbReference>
<dbReference type="InterPro" id="IPR042089">
    <property type="entry name" value="Peptidase_M13_dom_2"/>
</dbReference>
<comment type="caution">
    <text evidence="10">The sequence shown here is derived from an EMBL/GenBank/DDBJ whole genome shotgun (WGS) entry which is preliminary data.</text>
</comment>
<evidence type="ECO:0008006" key="12">
    <source>
        <dbReference type="Google" id="ProtNLM"/>
    </source>
</evidence>
<dbReference type="Gene3D" id="1.10.1380.10">
    <property type="entry name" value="Neutral endopeptidase , domain2"/>
    <property type="match status" value="1"/>
</dbReference>
<protein>
    <recommendedName>
        <fullName evidence="12">Endothelin-converting enzyme 1</fullName>
    </recommendedName>
</protein>
<dbReference type="InterPro" id="IPR000718">
    <property type="entry name" value="Peptidase_M13"/>
</dbReference>
<evidence type="ECO:0000256" key="6">
    <source>
        <dbReference type="ARBA" id="ARBA00023049"/>
    </source>
</evidence>
<dbReference type="PROSITE" id="PS51885">
    <property type="entry name" value="NEPRILYSIN"/>
    <property type="match status" value="1"/>
</dbReference>
<keyword evidence="2" id="KW-0645">Protease</keyword>
<keyword evidence="6" id="KW-0482">Metalloprotease</keyword>
<keyword evidence="4" id="KW-0378">Hydrolase</keyword>
<evidence type="ECO:0000313" key="10">
    <source>
        <dbReference type="EMBL" id="CAH3013808.1"/>
    </source>
</evidence>
<dbReference type="SUPFAM" id="SSF55486">
    <property type="entry name" value="Metalloproteases ('zincins'), catalytic domain"/>
    <property type="match status" value="1"/>
</dbReference>
<comment type="cofactor">
    <cofactor evidence="1">
        <name>Zn(2+)</name>
        <dbReference type="ChEBI" id="CHEBI:29105"/>
    </cofactor>
</comment>
<organism evidence="10 11">
    <name type="scientific">Porites evermanni</name>
    <dbReference type="NCBI Taxonomy" id="104178"/>
    <lineage>
        <taxon>Eukaryota</taxon>
        <taxon>Metazoa</taxon>
        <taxon>Cnidaria</taxon>
        <taxon>Anthozoa</taxon>
        <taxon>Hexacorallia</taxon>
        <taxon>Scleractinia</taxon>
        <taxon>Fungiina</taxon>
        <taxon>Poritidae</taxon>
        <taxon>Porites</taxon>
    </lineage>
</organism>
<evidence type="ECO:0000256" key="3">
    <source>
        <dbReference type="ARBA" id="ARBA00022723"/>
    </source>
</evidence>
<feature type="transmembrane region" description="Helical" evidence="7">
    <location>
        <begin position="51"/>
        <end position="72"/>
    </location>
</feature>
<feature type="domain" description="Peptidase M13 N-terminal" evidence="9">
    <location>
        <begin position="127"/>
        <end position="520"/>
    </location>
</feature>
<keyword evidence="5" id="KW-0862">Zinc</keyword>
<evidence type="ECO:0000256" key="4">
    <source>
        <dbReference type="ARBA" id="ARBA00022801"/>
    </source>
</evidence>
<keyword evidence="11" id="KW-1185">Reference proteome</keyword>
<dbReference type="PANTHER" id="PTHR11733:SF240">
    <property type="entry name" value="GH14155P-RELATED"/>
    <property type="match status" value="1"/>
</dbReference>
<dbReference type="PRINTS" id="PR00786">
    <property type="entry name" value="NEPRILYSIN"/>
</dbReference>
<accession>A0ABN8L9Q2</accession>
<gene>
    <name evidence="10" type="ORF">PEVE_00022430</name>
</gene>
<feature type="domain" description="Peptidase M13 C-terminal" evidence="8">
    <location>
        <begin position="579"/>
        <end position="782"/>
    </location>
</feature>
<keyword evidence="7" id="KW-1133">Transmembrane helix</keyword>
<reference evidence="10 11" key="1">
    <citation type="submission" date="2022-05" db="EMBL/GenBank/DDBJ databases">
        <authorList>
            <consortium name="Genoscope - CEA"/>
            <person name="William W."/>
        </authorList>
    </citation>
    <scope>NUCLEOTIDE SEQUENCE [LARGE SCALE GENOMIC DNA]</scope>
</reference>
<dbReference type="Proteomes" id="UP001159427">
    <property type="component" value="Unassembled WGS sequence"/>
</dbReference>
<dbReference type="InterPro" id="IPR024079">
    <property type="entry name" value="MetalloPept_cat_dom_sf"/>
</dbReference>
<evidence type="ECO:0000256" key="5">
    <source>
        <dbReference type="ARBA" id="ARBA00022833"/>
    </source>
</evidence>
<evidence type="ECO:0000256" key="1">
    <source>
        <dbReference type="ARBA" id="ARBA00001947"/>
    </source>
</evidence>
<dbReference type="InterPro" id="IPR018497">
    <property type="entry name" value="Peptidase_M13_C"/>
</dbReference>
<dbReference type="InterPro" id="IPR008753">
    <property type="entry name" value="Peptidase_M13_N"/>
</dbReference>
<evidence type="ECO:0000313" key="11">
    <source>
        <dbReference type="Proteomes" id="UP001159427"/>
    </source>
</evidence>
<keyword evidence="7" id="KW-0472">Membrane</keyword>
<keyword evidence="3" id="KW-0479">Metal-binding</keyword>
<dbReference type="PANTHER" id="PTHR11733">
    <property type="entry name" value="ZINC METALLOPROTEASE FAMILY M13 NEPRILYSIN-RELATED"/>
    <property type="match status" value="1"/>
</dbReference>
<dbReference type="Pfam" id="PF05649">
    <property type="entry name" value="Peptidase_M13_N"/>
    <property type="match status" value="1"/>
</dbReference>
<proteinExistence type="predicted"/>
<evidence type="ECO:0000259" key="8">
    <source>
        <dbReference type="Pfam" id="PF01431"/>
    </source>
</evidence>
<dbReference type="CDD" id="cd08662">
    <property type="entry name" value="M13"/>
    <property type="match status" value="1"/>
</dbReference>
<keyword evidence="7" id="KW-0812">Transmembrane</keyword>
<evidence type="ECO:0000256" key="2">
    <source>
        <dbReference type="ARBA" id="ARBA00022670"/>
    </source>
</evidence>
<evidence type="ECO:0000256" key="7">
    <source>
        <dbReference type="SAM" id="Phobius"/>
    </source>
</evidence>
<evidence type="ECO:0000259" key="9">
    <source>
        <dbReference type="Pfam" id="PF05649"/>
    </source>
</evidence>
<dbReference type="Gene3D" id="3.40.390.10">
    <property type="entry name" value="Collagenase (Catalytic Domain)"/>
    <property type="match status" value="1"/>
</dbReference>
<name>A0ABN8L9Q2_9CNID</name>
<sequence length="783" mass="91395">MSFVEIITNEESRMTWLTEMDSFDGTTEINKKKNRGLLIERKSKLCSNVKCLMLLIVLLVICCLILLNLYLIERAKKAEVETPEELVNSSLGVPKQQRQYGGSCWSTDCLHATSDLLNSIDPSAADPCQDFYQYACGGWMKKNPLPPGVSRWDQFIKLTAENNKLIEMLLENKELKAVYSREEAVWKALTYYDSCMDKDEVERLKAKPLERLIQEYGSWSITDKRWREENWNLISNLAKVHKYLALPVFFETTVAIDNRNSSQYAITMRESRTSLSQREHLTDDKQSLRFREAYMNLMKNLTRKLGSINGSEDDLLKMFEFEKELAEITTPPFRRLTFEQAYKKLTVFKIQTYTGEFFNWTEYLRVMMEENSYKVDDQSEVVVYSLGYLKKLMKLLRRTPKRTVANYLMWRVVKQKFLHLSSDFTELLKFYYLEAFNYWRASDQHQLCLLGTSLKFGIPLSKVFLDLKFFGTSRKMAIDIIGNIRAAFIDTLEKQDWMDNKTKEAAKQKAESIIENIGYPDYIMDAKYLADQYKDVKIDPRTFFDNDVSTIKNRNLRTLAKAGTKVDKSEWPFPPTMLNAFYSYNQNKMVFPAAILQPPFYNVRYPSVINYGAIGGIMAHEITHGFDNKGKLYDVNGNRRKWWRNATLVNFQQKSRCLEEQYSNFTFYGHKVNGETTLSENIADNGGVTVAFEAYRKWVREHWEEPRLPGVMLTNDQVFFISYARNWCSHYSKIAAGIATKYFDHSPMPWRVNGTLRNIPEFSKAFNCPLGSPMNPIKKCKVW</sequence>
<dbReference type="Pfam" id="PF01431">
    <property type="entry name" value="Peptidase_M13"/>
    <property type="match status" value="1"/>
</dbReference>